<dbReference type="GO" id="GO:0016298">
    <property type="term" value="F:lipase activity"/>
    <property type="evidence" value="ECO:0007669"/>
    <property type="project" value="TreeGrafter"/>
</dbReference>
<keyword evidence="11" id="KW-0443">Lipid metabolism</keyword>
<keyword evidence="9" id="KW-0442">Lipid degradation</keyword>
<reference evidence="16 17" key="1">
    <citation type="journal article" date="2023" name="Nat. Commun.">
        <title>Origin of minicircular mitochondrial genomes in red algae.</title>
        <authorList>
            <person name="Lee Y."/>
            <person name="Cho C.H."/>
            <person name="Lee Y.M."/>
            <person name="Park S.I."/>
            <person name="Yang J.H."/>
            <person name="West J.A."/>
            <person name="Bhattacharya D."/>
            <person name="Yoon H.S."/>
        </authorList>
    </citation>
    <scope>NUCLEOTIDE SEQUENCE [LARGE SCALE GENOMIC DNA]</scope>
    <source>
        <strain evidence="16 17">CCMP1338</strain>
        <tissue evidence="16">Whole cell</tissue>
    </source>
</reference>
<comment type="caution">
    <text evidence="16">The sequence shown here is derived from an EMBL/GenBank/DDBJ whole genome shotgun (WGS) entry which is preliminary data.</text>
</comment>
<feature type="domain" description="Fungal lipase-type" evidence="15">
    <location>
        <begin position="249"/>
        <end position="383"/>
    </location>
</feature>
<comment type="subcellular location">
    <subcellularLocation>
        <location evidence="2">Cell membrane</location>
        <topology evidence="2">Multi-pass membrane protein</topology>
    </subcellularLocation>
</comment>
<dbReference type="InterPro" id="IPR002921">
    <property type="entry name" value="Fungal_lipase-type"/>
</dbReference>
<evidence type="ECO:0000256" key="7">
    <source>
        <dbReference type="ARBA" id="ARBA00022801"/>
    </source>
</evidence>
<evidence type="ECO:0000256" key="1">
    <source>
        <dbReference type="ARBA" id="ARBA00001913"/>
    </source>
</evidence>
<keyword evidence="10" id="KW-1133">Transmembrane helix</keyword>
<name>A0AAV8V003_9RHOD</name>
<accession>A0AAV8V003</accession>
<keyword evidence="4" id="KW-0597">Phosphoprotein</keyword>
<dbReference type="PANTHER" id="PTHR45792">
    <property type="entry name" value="DIACYLGLYCEROL LIPASE HOMOLOG-RELATED"/>
    <property type="match status" value="1"/>
</dbReference>
<evidence type="ECO:0000256" key="10">
    <source>
        <dbReference type="ARBA" id="ARBA00022989"/>
    </source>
</evidence>
<evidence type="ECO:0000256" key="5">
    <source>
        <dbReference type="ARBA" id="ARBA00022692"/>
    </source>
</evidence>
<evidence type="ECO:0000256" key="2">
    <source>
        <dbReference type="ARBA" id="ARBA00004651"/>
    </source>
</evidence>
<comment type="cofactor">
    <cofactor evidence="1">
        <name>Ca(2+)</name>
        <dbReference type="ChEBI" id="CHEBI:29108"/>
    </cofactor>
</comment>
<keyword evidence="7" id="KW-0378">Hydrolase</keyword>
<dbReference type="EMBL" id="JAMWBK010000002">
    <property type="protein sequence ID" value="KAJ8908205.1"/>
    <property type="molecule type" value="Genomic_DNA"/>
</dbReference>
<keyword evidence="17" id="KW-1185">Reference proteome</keyword>
<dbReference type="EC" id="3.1.1.116" evidence="14"/>
<keyword evidence="8" id="KW-0106">Calcium</keyword>
<sequence length="492" mass="54012">MTSSGASGSKQRILDTADRMEGGYESISVEAPSASNVGTGKWLRNRKFIKVELKESLGLGVLTSSVSFLVGRALESYLFGGIAAGVTVVSWLSVRLFAERIDHEEIQRSLTQWDTAKNTMEAILDAIKETVDPFALKYNWLIYLALMRAAHKPILSNREGTIPGTRQADVKREELEDIMRYCRLSSAAYGPLLILLGMVSGSPTMSSKEIIKKHTFVKNKDFVSIELDGESILYPRHYIACDHEKKSIVLSVRGTFALSDVATDILCTSTPFLDGVAHDGIKTSANLLWSKRRDTIVKALKRYPDYSLVVTGHSLGAGISTLLAMKLLVEPRESTGLPPETKVKCYAFASPPVFSPVDKLPDVVKKSIVSIQVLDDVVPSLSLASVTSLFKKFHAIDALGYDFTKVMGLIADESLPQELADAMTTEPDASSSDFKQLYVLGRRLWFVSPKIVKDVDNSVTPRVLISEGMVSNHLCNAYENTLQAHLDGARSD</sequence>
<dbReference type="AlphaFoldDB" id="A0AAV8V003"/>
<evidence type="ECO:0000313" key="17">
    <source>
        <dbReference type="Proteomes" id="UP001157974"/>
    </source>
</evidence>
<dbReference type="InterPro" id="IPR029058">
    <property type="entry name" value="AB_hydrolase_fold"/>
</dbReference>
<evidence type="ECO:0000256" key="3">
    <source>
        <dbReference type="ARBA" id="ARBA00022475"/>
    </source>
</evidence>
<evidence type="ECO:0000256" key="4">
    <source>
        <dbReference type="ARBA" id="ARBA00022553"/>
    </source>
</evidence>
<dbReference type="SUPFAM" id="SSF53474">
    <property type="entry name" value="alpha/beta-Hydrolases"/>
    <property type="match status" value="1"/>
</dbReference>
<evidence type="ECO:0000256" key="13">
    <source>
        <dbReference type="ARBA" id="ARBA00024531"/>
    </source>
</evidence>
<evidence type="ECO:0000256" key="6">
    <source>
        <dbReference type="ARBA" id="ARBA00022723"/>
    </source>
</evidence>
<keyword evidence="3" id="KW-1003">Cell membrane</keyword>
<gene>
    <name evidence="16" type="ORF">NDN08_008298</name>
</gene>
<evidence type="ECO:0000256" key="9">
    <source>
        <dbReference type="ARBA" id="ARBA00022963"/>
    </source>
</evidence>
<dbReference type="Pfam" id="PF01764">
    <property type="entry name" value="Lipase_3"/>
    <property type="match status" value="1"/>
</dbReference>
<evidence type="ECO:0000256" key="14">
    <source>
        <dbReference type="ARBA" id="ARBA00026104"/>
    </source>
</evidence>
<evidence type="ECO:0000259" key="15">
    <source>
        <dbReference type="Pfam" id="PF01764"/>
    </source>
</evidence>
<organism evidence="16 17">
    <name type="scientific">Rhodosorus marinus</name>
    <dbReference type="NCBI Taxonomy" id="101924"/>
    <lineage>
        <taxon>Eukaryota</taxon>
        <taxon>Rhodophyta</taxon>
        <taxon>Stylonematophyceae</taxon>
        <taxon>Stylonematales</taxon>
        <taxon>Stylonemataceae</taxon>
        <taxon>Rhodosorus</taxon>
    </lineage>
</organism>
<dbReference type="InterPro" id="IPR052214">
    <property type="entry name" value="DAG_Lipase-Related"/>
</dbReference>
<keyword evidence="12" id="KW-0472">Membrane</keyword>
<dbReference type="Gene3D" id="3.40.50.1820">
    <property type="entry name" value="alpha/beta hydrolase"/>
    <property type="match status" value="1"/>
</dbReference>
<protein>
    <recommendedName>
        <fullName evidence="14">sn-1-specific diacylglycerol lipase</fullName>
        <ecNumber evidence="14">3.1.1.116</ecNumber>
    </recommendedName>
</protein>
<evidence type="ECO:0000256" key="12">
    <source>
        <dbReference type="ARBA" id="ARBA00023136"/>
    </source>
</evidence>
<evidence type="ECO:0000256" key="8">
    <source>
        <dbReference type="ARBA" id="ARBA00022837"/>
    </source>
</evidence>
<proteinExistence type="predicted"/>
<dbReference type="GO" id="GO:0016042">
    <property type="term" value="P:lipid catabolic process"/>
    <property type="evidence" value="ECO:0007669"/>
    <property type="project" value="UniProtKB-KW"/>
</dbReference>
<evidence type="ECO:0000256" key="11">
    <source>
        <dbReference type="ARBA" id="ARBA00023098"/>
    </source>
</evidence>
<evidence type="ECO:0000313" key="16">
    <source>
        <dbReference type="EMBL" id="KAJ8908205.1"/>
    </source>
</evidence>
<dbReference type="GO" id="GO:0046872">
    <property type="term" value="F:metal ion binding"/>
    <property type="evidence" value="ECO:0007669"/>
    <property type="project" value="UniProtKB-KW"/>
</dbReference>
<comment type="catalytic activity">
    <reaction evidence="13">
        <text>a 1,2-diacyl-sn-glycerol + H2O = a 2-acylglycerol + a fatty acid + H(+)</text>
        <dbReference type="Rhea" id="RHEA:33275"/>
        <dbReference type="ChEBI" id="CHEBI:15377"/>
        <dbReference type="ChEBI" id="CHEBI:15378"/>
        <dbReference type="ChEBI" id="CHEBI:17389"/>
        <dbReference type="ChEBI" id="CHEBI:17815"/>
        <dbReference type="ChEBI" id="CHEBI:28868"/>
        <dbReference type="EC" id="3.1.1.116"/>
    </reaction>
    <physiologicalReaction direction="left-to-right" evidence="13">
        <dbReference type="Rhea" id="RHEA:33276"/>
    </physiologicalReaction>
</comment>
<dbReference type="PANTHER" id="PTHR45792:SF8">
    <property type="entry name" value="DIACYLGLYCEROL LIPASE-ALPHA"/>
    <property type="match status" value="1"/>
</dbReference>
<keyword evidence="6" id="KW-0479">Metal-binding</keyword>
<keyword evidence="5" id="KW-0812">Transmembrane</keyword>
<dbReference type="GO" id="GO:0005886">
    <property type="term" value="C:plasma membrane"/>
    <property type="evidence" value="ECO:0007669"/>
    <property type="project" value="UniProtKB-SubCell"/>
</dbReference>
<dbReference type="CDD" id="cd00519">
    <property type="entry name" value="Lipase_3"/>
    <property type="match status" value="1"/>
</dbReference>
<dbReference type="Proteomes" id="UP001157974">
    <property type="component" value="Unassembled WGS sequence"/>
</dbReference>